<evidence type="ECO:0000313" key="4">
    <source>
        <dbReference type="EMBL" id="KAK7676417.1"/>
    </source>
</evidence>
<dbReference type="PANTHER" id="PTHR40465:SF1">
    <property type="entry name" value="DUF6534 DOMAIN-CONTAINING PROTEIN"/>
    <property type="match status" value="1"/>
</dbReference>
<sequence length="351" mass="38249">MADDVDSPPIDIANVLGGLILEICIGLILYGVATAQAYVYSLNSNMDTLRLKGIVFVVWILETVHTALMLHQIYYYTIISFGNYDKVVLIDWSMSLALFAENSIVAIVQGFYIRRIWILSNNRKLPVIGLLILLSARIGFHTTAAVYGSAGLVTMVPTHISLTYPNSIVSPSSASFQEEFPQKLCVRVSNSLSASVDGFIAAYMIFFLLRSKTGFKRSDGIIRWLMAYSVNTGLVMMIVSISIAITYSSMRGSFVFAGLSTMVSKLYANSFLGTLNARDLLRGKLAATFGNMGSDLLKLQITAGDNVQDAPHTELACHGLAFTTGHTTTTSSETSKLHTTTEDDFKASSPV</sequence>
<feature type="transmembrane region" description="Helical" evidence="2">
    <location>
        <begin position="54"/>
        <end position="74"/>
    </location>
</feature>
<evidence type="ECO:0000259" key="3">
    <source>
        <dbReference type="Pfam" id="PF20152"/>
    </source>
</evidence>
<dbReference type="EMBL" id="JASBNA010000118">
    <property type="protein sequence ID" value="KAK7676417.1"/>
    <property type="molecule type" value="Genomic_DNA"/>
</dbReference>
<proteinExistence type="predicted"/>
<organism evidence="4 5">
    <name type="scientific">Cerrena zonata</name>
    <dbReference type="NCBI Taxonomy" id="2478898"/>
    <lineage>
        <taxon>Eukaryota</taxon>
        <taxon>Fungi</taxon>
        <taxon>Dikarya</taxon>
        <taxon>Basidiomycota</taxon>
        <taxon>Agaricomycotina</taxon>
        <taxon>Agaricomycetes</taxon>
        <taxon>Polyporales</taxon>
        <taxon>Cerrenaceae</taxon>
        <taxon>Cerrena</taxon>
    </lineage>
</organism>
<keyword evidence="2" id="KW-0812">Transmembrane</keyword>
<feature type="transmembrane region" description="Helical" evidence="2">
    <location>
        <begin position="94"/>
        <end position="113"/>
    </location>
</feature>
<keyword evidence="2" id="KW-0472">Membrane</keyword>
<dbReference type="AlphaFoldDB" id="A0AAW0FA33"/>
<feature type="domain" description="DUF6534" evidence="3">
    <location>
        <begin position="193"/>
        <end position="279"/>
    </location>
</feature>
<comment type="caution">
    <text evidence="4">The sequence shown here is derived from an EMBL/GenBank/DDBJ whole genome shotgun (WGS) entry which is preliminary data.</text>
</comment>
<protein>
    <recommendedName>
        <fullName evidence="3">DUF6534 domain-containing protein</fullName>
    </recommendedName>
</protein>
<dbReference type="PANTHER" id="PTHR40465">
    <property type="entry name" value="CHROMOSOME 1, WHOLE GENOME SHOTGUN SEQUENCE"/>
    <property type="match status" value="1"/>
</dbReference>
<dbReference type="Pfam" id="PF20152">
    <property type="entry name" value="DUF6534"/>
    <property type="match status" value="1"/>
</dbReference>
<feature type="region of interest" description="Disordered" evidence="1">
    <location>
        <begin position="327"/>
        <end position="351"/>
    </location>
</feature>
<keyword evidence="2" id="KW-1133">Transmembrane helix</keyword>
<gene>
    <name evidence="4" type="ORF">QCA50_020635</name>
</gene>
<feature type="transmembrane region" description="Helical" evidence="2">
    <location>
        <begin position="12"/>
        <end position="33"/>
    </location>
</feature>
<feature type="compositionally biased region" description="Basic and acidic residues" evidence="1">
    <location>
        <begin position="335"/>
        <end position="351"/>
    </location>
</feature>
<feature type="transmembrane region" description="Helical" evidence="2">
    <location>
        <begin position="191"/>
        <end position="209"/>
    </location>
</feature>
<evidence type="ECO:0000313" key="5">
    <source>
        <dbReference type="Proteomes" id="UP001385951"/>
    </source>
</evidence>
<reference evidence="4 5" key="1">
    <citation type="submission" date="2022-09" db="EMBL/GenBank/DDBJ databases">
        <authorList>
            <person name="Palmer J.M."/>
        </authorList>
    </citation>
    <scope>NUCLEOTIDE SEQUENCE [LARGE SCALE GENOMIC DNA]</scope>
    <source>
        <strain evidence="4 5">DSM 7382</strain>
    </source>
</reference>
<dbReference type="Proteomes" id="UP001385951">
    <property type="component" value="Unassembled WGS sequence"/>
</dbReference>
<evidence type="ECO:0000256" key="2">
    <source>
        <dbReference type="SAM" id="Phobius"/>
    </source>
</evidence>
<accession>A0AAW0FA33</accession>
<keyword evidence="5" id="KW-1185">Reference proteome</keyword>
<feature type="transmembrane region" description="Helical" evidence="2">
    <location>
        <begin position="221"/>
        <end position="247"/>
    </location>
</feature>
<evidence type="ECO:0000256" key="1">
    <source>
        <dbReference type="SAM" id="MobiDB-lite"/>
    </source>
</evidence>
<name>A0AAW0FA33_9APHY</name>
<dbReference type="InterPro" id="IPR045339">
    <property type="entry name" value="DUF6534"/>
</dbReference>
<feature type="transmembrane region" description="Helical" evidence="2">
    <location>
        <begin position="125"/>
        <end position="147"/>
    </location>
</feature>